<evidence type="ECO:0008006" key="3">
    <source>
        <dbReference type="Google" id="ProtNLM"/>
    </source>
</evidence>
<proteinExistence type="predicted"/>
<keyword evidence="1" id="KW-0614">Plasmid</keyword>
<geneLocation type="plasmid" evidence="1 2">
    <name>pFSC454</name>
</geneLocation>
<dbReference type="Proteomes" id="UP000182459">
    <property type="component" value="Plasmid pFSC454"/>
</dbReference>
<dbReference type="RefSeq" id="WP_066047295.1">
    <property type="nucleotide sequence ID" value="NZ_CP018094.1"/>
</dbReference>
<dbReference type="EMBL" id="CP018094">
    <property type="protein sequence ID" value="APD51345.1"/>
    <property type="molecule type" value="Genomic_DNA"/>
</dbReference>
<reference evidence="1 2" key="1">
    <citation type="submission" date="2016-11" db="EMBL/GenBank/DDBJ databases">
        <authorList>
            <person name="Hagglund E."/>
            <person name="Bystrom M."/>
            <person name="Naslund J."/>
            <person name="Stenberg P."/>
            <person name="Sjodin A."/>
        </authorList>
    </citation>
    <scope>NUCLEOTIDE SEQUENCE [LARGE SCALE GENOMIC DNA]</scope>
    <source>
        <strain evidence="1 2">CCUG 58020</strain>
        <plasmid evidence="1 2">pFSC454</plasmid>
    </source>
</reference>
<gene>
    <name evidence="1" type="ORF">FSC454_09390</name>
</gene>
<dbReference type="AlphaFoldDB" id="A0AAC9J8Z8"/>
<dbReference type="InterPro" id="IPR024510">
    <property type="entry name" value="DUF2589"/>
</dbReference>
<sequence>MAIFKKKENKPLTAQKLSDIMRGLQNSALSVNKLIARHHLNTLSRFFDEQEDGSLKAKMVNVNLTDDYSIQVPLVSLYSPANITLNKMKVSMSMKFQSEFLKEIKDKNLEQGTSFGSFDVSIGPKDVDSTKSKRRPTDIIDFELEFIAKESPEALNKVIDEFTKLIIPSINNCEDKSNL</sequence>
<evidence type="ECO:0000313" key="2">
    <source>
        <dbReference type="Proteomes" id="UP000182459"/>
    </source>
</evidence>
<dbReference type="KEGG" id="fhi:FSC454_09390"/>
<keyword evidence="2" id="KW-1185">Reference proteome</keyword>
<organism evidence="1 2">
    <name type="scientific">Francisella hispaniensis FSC454</name>
    <dbReference type="NCBI Taxonomy" id="1088883"/>
    <lineage>
        <taxon>Bacteria</taxon>
        <taxon>Pseudomonadati</taxon>
        <taxon>Pseudomonadota</taxon>
        <taxon>Gammaproteobacteria</taxon>
        <taxon>Thiotrichales</taxon>
        <taxon>Francisellaceae</taxon>
        <taxon>Francisella</taxon>
    </lineage>
</organism>
<name>A0AAC9J8Z8_9GAMM</name>
<protein>
    <recommendedName>
        <fullName evidence="3">DUF2589 domain-containing protein</fullName>
    </recommendedName>
</protein>
<dbReference type="Pfam" id="PF11655">
    <property type="entry name" value="DUF2589"/>
    <property type="match status" value="1"/>
</dbReference>
<accession>A0AAC9J8Z8</accession>
<evidence type="ECO:0000313" key="1">
    <source>
        <dbReference type="EMBL" id="APD51345.1"/>
    </source>
</evidence>